<dbReference type="KEGG" id="fcz:IMF26_02150"/>
<keyword evidence="1" id="KW-0812">Transmembrane</keyword>
<feature type="transmembrane region" description="Helical" evidence="1">
    <location>
        <begin position="59"/>
        <end position="80"/>
    </location>
</feature>
<feature type="transmembrane region" description="Helical" evidence="1">
    <location>
        <begin position="29"/>
        <end position="47"/>
    </location>
</feature>
<proteinExistence type="predicted"/>
<dbReference type="Pfam" id="PF03862">
    <property type="entry name" value="SpoVAC_SpoVAEB"/>
    <property type="match status" value="1"/>
</dbReference>
<organism evidence="2">
    <name type="scientific">Candidatus Fermentithermobacillus carboniphilus</name>
    <dbReference type="NCBI Taxonomy" id="3085328"/>
    <lineage>
        <taxon>Bacteria</taxon>
        <taxon>Bacillati</taxon>
        <taxon>Bacillota</taxon>
        <taxon>Candidatus Fermentithermobacillia</taxon>
        <taxon>Candidatus Fermentithermobacillales</taxon>
        <taxon>Candidatus Fermentithermobacillaceae</taxon>
        <taxon>Candidatus Fermentithermobacillus</taxon>
    </lineage>
</organism>
<dbReference type="PANTHER" id="PTHR38450:SF1">
    <property type="entry name" value="STAGE V SPORULATION PROTEIN AC"/>
    <property type="match status" value="1"/>
</dbReference>
<protein>
    <submittedName>
        <fullName evidence="2">Stage V sporulation protein AC</fullName>
    </submittedName>
</protein>
<keyword evidence="1" id="KW-1133">Transmembrane helix</keyword>
<dbReference type="InterPro" id="IPR005562">
    <property type="entry name" value="SpoVA"/>
</dbReference>
<dbReference type="PANTHER" id="PTHR38450">
    <property type="entry name" value="STAGE V SPORULATION PROTEIN AC-RELATED"/>
    <property type="match status" value="1"/>
</dbReference>
<dbReference type="EMBL" id="CP062796">
    <property type="protein sequence ID" value="QUL98897.1"/>
    <property type="molecule type" value="Genomic_DNA"/>
</dbReference>
<gene>
    <name evidence="2" type="primary">spoVAC</name>
    <name evidence="2" type="ORF">IMF26_02150</name>
</gene>
<evidence type="ECO:0000256" key="1">
    <source>
        <dbReference type="SAM" id="Phobius"/>
    </source>
</evidence>
<sequence>MTKACIREREAYSRLSEDYRPKRPIVRNIILAFVVGGLICVVGQFFLDYLVSRKLAPTQAQAMTSSIMVFLGAFLTGIGVYDKLGRLAGMGAALPITGFANSVVSPAMEFKREGFVLGVSAKMFQVAGPVIVYGSLVSVLVSILRLYIFK</sequence>
<reference evidence="2" key="1">
    <citation type="submission" date="2020-10" db="EMBL/GenBank/DDBJ databases">
        <authorList>
            <person name="Kadnikov V."/>
            <person name="Beletsky A.V."/>
            <person name="Mardanov A.V."/>
            <person name="Karnachuk O.V."/>
            <person name="Ravin N.V."/>
        </authorList>
    </citation>
    <scope>NUCLEOTIDE SEQUENCE</scope>
    <source>
        <strain evidence="2">Bu02</strain>
    </source>
</reference>
<reference evidence="2" key="2">
    <citation type="journal article" date="2023" name="Biology">
        <title>Prokaryotic Life Associated with Coal-Fire Gas Vents Revealed by Metagenomics.</title>
        <authorList>
            <person name="Kadnikov V.V."/>
            <person name="Mardanov A.V."/>
            <person name="Beletsky A.V."/>
            <person name="Karnachuk O.V."/>
            <person name="Ravin N.V."/>
        </authorList>
    </citation>
    <scope>NUCLEOTIDE SEQUENCE</scope>
    <source>
        <strain evidence="2">Bu02</strain>
    </source>
</reference>
<dbReference type="NCBIfam" id="TIGR02838">
    <property type="entry name" value="spore_V_AC"/>
    <property type="match status" value="1"/>
</dbReference>
<accession>A0AAT9LEA9</accession>
<name>A0AAT9LEA9_9FIRM</name>
<keyword evidence="1" id="KW-0472">Membrane</keyword>
<dbReference type="InterPro" id="IPR014203">
    <property type="entry name" value="Spore_V_AC"/>
</dbReference>
<evidence type="ECO:0000313" key="2">
    <source>
        <dbReference type="EMBL" id="QUL98897.1"/>
    </source>
</evidence>
<dbReference type="AlphaFoldDB" id="A0AAT9LEA9"/>
<feature type="transmembrane region" description="Helical" evidence="1">
    <location>
        <begin position="87"/>
        <end position="104"/>
    </location>
</feature>
<feature type="transmembrane region" description="Helical" evidence="1">
    <location>
        <begin position="124"/>
        <end position="148"/>
    </location>
</feature>